<keyword evidence="6 11" id="KW-0798">TonB box</keyword>
<dbReference type="InterPro" id="IPR039426">
    <property type="entry name" value="TonB-dep_rcpt-like"/>
</dbReference>
<dbReference type="PROSITE" id="PS52016">
    <property type="entry name" value="TONB_DEPENDENT_REC_3"/>
    <property type="match status" value="1"/>
</dbReference>
<dbReference type="PANTHER" id="PTHR32552">
    <property type="entry name" value="FERRICHROME IRON RECEPTOR-RELATED"/>
    <property type="match status" value="1"/>
</dbReference>
<evidence type="ECO:0000256" key="7">
    <source>
        <dbReference type="ARBA" id="ARBA00023136"/>
    </source>
</evidence>
<evidence type="ECO:0000256" key="1">
    <source>
        <dbReference type="ARBA" id="ARBA00004571"/>
    </source>
</evidence>
<keyword evidence="7 10" id="KW-0472">Membrane</keyword>
<keyword evidence="9 10" id="KW-0998">Cell outer membrane</keyword>
<feature type="domain" description="TonB-dependent receptor plug" evidence="13">
    <location>
        <begin position="70"/>
        <end position="171"/>
    </location>
</feature>
<evidence type="ECO:0000256" key="3">
    <source>
        <dbReference type="ARBA" id="ARBA00022448"/>
    </source>
</evidence>
<dbReference type="CDD" id="cd01347">
    <property type="entry name" value="ligand_gated_channel"/>
    <property type="match status" value="1"/>
</dbReference>
<evidence type="ECO:0000256" key="5">
    <source>
        <dbReference type="ARBA" id="ARBA00022692"/>
    </source>
</evidence>
<evidence type="ECO:0000259" key="12">
    <source>
        <dbReference type="Pfam" id="PF00593"/>
    </source>
</evidence>
<protein>
    <submittedName>
        <fullName evidence="14">Iron complex outermembrane recepter protein</fullName>
    </submittedName>
</protein>
<dbReference type="SUPFAM" id="SSF56935">
    <property type="entry name" value="Porins"/>
    <property type="match status" value="1"/>
</dbReference>
<dbReference type="GO" id="GO:0015344">
    <property type="term" value="F:siderophore uptake transmembrane transporter activity"/>
    <property type="evidence" value="ECO:0007669"/>
    <property type="project" value="TreeGrafter"/>
</dbReference>
<sequence>MTLRQALDRALESTGLIVAANGSAITVQPPATTQNATTLPTITVTAPQAPITSLNLDAPVTSGALGTRTQLDTPFSTTVVDKQDIERRQASTLGDIFNLDASVVNQGNTYNTRSSYLTVRGLQLDYANGYKLNGLPIINYGVELPYQDFEQVEILKGLSGFMYGFGSPGGIVNFVTKKPPILADGLLLSADVGYKSDGIFKEHVDIGDRFGTDGMFGFRLNAAHEGGETYNGGHVNGNDVSLGLDAHLTPNLTWTLDTLYQKRHASGQVAAISTLLGYTGTSLPSPINGRADNLTSSDGSPQSTEFGLITTGLSYAIAPDWKVSTNYSYSSTNRRYIEDWLYISNPNGDYTERVYDQANKYKFQQWQLMLEGKAQTGPFEHQLVFGTSSQKQTNDGNSQFCFCTIGTGNIYDQNTITYNSAITPSWYRQSTYDQTGFFGSDTIKLTDRWSVLAGARYTNYEQNGYTAAGAQTIHYKKDGVVTPTFALMYKPRPDTTLYGSYVESLEQGAQVPLMYENANDLLKPLKSKQYEVGVKTEHDSWSATASLFRIERGAAYGNSDNVYVQNGKLRYQGLELGTSVNFTTNLSVAGSFTAMNTEYVKTSENVGNRVSVTPNYVGALRVAYAVPQLQNLEVGADGRYVSTQKLDAANSIEIPGYFIFNLTANYNTRVSGHDLQLTAGVFNVANKRYWYAQSEGVVLVGMPRTVGIMAKISY</sequence>
<dbReference type="AlphaFoldDB" id="A0A1M5W286"/>
<dbReference type="InterPro" id="IPR037066">
    <property type="entry name" value="Plug_dom_sf"/>
</dbReference>
<name>A0A1M5W286_9BURK</name>
<evidence type="ECO:0000256" key="2">
    <source>
        <dbReference type="ARBA" id="ARBA00009810"/>
    </source>
</evidence>
<dbReference type="GO" id="GO:0009279">
    <property type="term" value="C:cell outer membrane"/>
    <property type="evidence" value="ECO:0007669"/>
    <property type="project" value="UniProtKB-SubCell"/>
</dbReference>
<comment type="subcellular location">
    <subcellularLocation>
        <location evidence="1 10">Cell outer membrane</location>
        <topology evidence="1 10">Multi-pass membrane protein</topology>
    </subcellularLocation>
</comment>
<dbReference type="InterPro" id="IPR000531">
    <property type="entry name" value="Beta-barrel_TonB"/>
</dbReference>
<dbReference type="InterPro" id="IPR010105">
    <property type="entry name" value="TonB_sidphr_rcpt"/>
</dbReference>
<feature type="domain" description="TonB-dependent receptor-like beta-barrel" evidence="12">
    <location>
        <begin position="286"/>
        <end position="684"/>
    </location>
</feature>
<evidence type="ECO:0000256" key="6">
    <source>
        <dbReference type="ARBA" id="ARBA00023077"/>
    </source>
</evidence>
<dbReference type="Pfam" id="PF07715">
    <property type="entry name" value="Plug"/>
    <property type="match status" value="1"/>
</dbReference>
<dbReference type="Gene3D" id="2.170.130.10">
    <property type="entry name" value="TonB-dependent receptor, plug domain"/>
    <property type="match status" value="1"/>
</dbReference>
<dbReference type="GO" id="GO:0015891">
    <property type="term" value="P:siderophore transport"/>
    <property type="evidence" value="ECO:0007669"/>
    <property type="project" value="InterPro"/>
</dbReference>
<keyword evidence="15" id="KW-1185">Reference proteome</keyword>
<dbReference type="GO" id="GO:0038023">
    <property type="term" value="F:signaling receptor activity"/>
    <property type="evidence" value="ECO:0007669"/>
    <property type="project" value="InterPro"/>
</dbReference>
<comment type="similarity">
    <text evidence="2 10 11">Belongs to the TonB-dependent receptor family.</text>
</comment>
<evidence type="ECO:0000256" key="4">
    <source>
        <dbReference type="ARBA" id="ARBA00022452"/>
    </source>
</evidence>
<dbReference type="NCBIfam" id="TIGR01783">
    <property type="entry name" value="TonB-siderophor"/>
    <property type="match status" value="1"/>
</dbReference>
<organism evidence="14 15">
    <name type="scientific">Pollutimonas bauzanensis</name>
    <dbReference type="NCBI Taxonomy" id="658167"/>
    <lineage>
        <taxon>Bacteria</taxon>
        <taxon>Pseudomonadati</taxon>
        <taxon>Pseudomonadota</taxon>
        <taxon>Betaproteobacteria</taxon>
        <taxon>Burkholderiales</taxon>
        <taxon>Alcaligenaceae</taxon>
        <taxon>Pollutimonas</taxon>
    </lineage>
</organism>
<keyword evidence="4 10" id="KW-1134">Transmembrane beta strand</keyword>
<gene>
    <name evidence="14" type="ORF">SAMN04488135_10552</name>
</gene>
<accession>A0A1M5W286</accession>
<dbReference type="InterPro" id="IPR012910">
    <property type="entry name" value="Plug_dom"/>
</dbReference>
<dbReference type="Gene3D" id="3.55.50.30">
    <property type="match status" value="1"/>
</dbReference>
<evidence type="ECO:0000256" key="11">
    <source>
        <dbReference type="RuleBase" id="RU003357"/>
    </source>
</evidence>
<dbReference type="EMBL" id="FQXE01000005">
    <property type="protein sequence ID" value="SHH81540.1"/>
    <property type="molecule type" value="Genomic_DNA"/>
</dbReference>
<keyword evidence="5 10" id="KW-0812">Transmembrane</keyword>
<dbReference type="Pfam" id="PF00593">
    <property type="entry name" value="TonB_dep_Rec_b-barrel"/>
    <property type="match status" value="1"/>
</dbReference>
<evidence type="ECO:0000256" key="8">
    <source>
        <dbReference type="ARBA" id="ARBA00023170"/>
    </source>
</evidence>
<evidence type="ECO:0000259" key="13">
    <source>
        <dbReference type="Pfam" id="PF07715"/>
    </source>
</evidence>
<keyword evidence="3 10" id="KW-0813">Transport</keyword>
<reference evidence="14 15" key="1">
    <citation type="submission" date="2016-11" db="EMBL/GenBank/DDBJ databases">
        <authorList>
            <person name="Jaros S."/>
            <person name="Januszkiewicz K."/>
            <person name="Wedrychowicz H."/>
        </authorList>
    </citation>
    <scope>NUCLEOTIDE SEQUENCE [LARGE SCALE GENOMIC DNA]</scope>
    <source>
        <strain evidence="14 15">CGMCC 1.10190</strain>
    </source>
</reference>
<dbReference type="InterPro" id="IPR036942">
    <property type="entry name" value="Beta-barrel_TonB_sf"/>
</dbReference>
<evidence type="ECO:0000256" key="10">
    <source>
        <dbReference type="PROSITE-ProRule" id="PRU01360"/>
    </source>
</evidence>
<dbReference type="Gene3D" id="2.40.170.20">
    <property type="entry name" value="TonB-dependent receptor, beta-barrel domain"/>
    <property type="match status" value="1"/>
</dbReference>
<dbReference type="STRING" id="658167.SAMN04488135_10552"/>
<evidence type="ECO:0000256" key="9">
    <source>
        <dbReference type="ARBA" id="ARBA00023237"/>
    </source>
</evidence>
<proteinExistence type="inferred from homology"/>
<evidence type="ECO:0000313" key="15">
    <source>
        <dbReference type="Proteomes" id="UP000184226"/>
    </source>
</evidence>
<dbReference type="PANTHER" id="PTHR32552:SF82">
    <property type="entry name" value="FCUA PROTEIN"/>
    <property type="match status" value="1"/>
</dbReference>
<keyword evidence="8" id="KW-0675">Receptor</keyword>
<evidence type="ECO:0000313" key="14">
    <source>
        <dbReference type="EMBL" id="SHH81540.1"/>
    </source>
</evidence>
<dbReference type="Proteomes" id="UP000184226">
    <property type="component" value="Unassembled WGS sequence"/>
</dbReference>